<sequence>MATRRKILFLITKGTWGGAQRYVYDLATHLPQGTYEPVVAMGEGSSLAQKLSEVGVRTIGIPSLKETRIAGPQMSDFRAFADLIRLLLDERPDIVHVNSSRVALFGVLALRGSKWYTFFLTHIARRPSSSKKTYTPKILYTIHGWPFKEPRHLIITGIIWCASYLTALLSDALIAVSRHDYTLATYMPGITHKVTHIPNGIDAITLLERNEARKSLTKTPAPDERLWIGTIGELTPNKGYRFLIEAMADIPPSVILCIIGSGAEYKSLTAYAEQLRVSSRILFVPALPNASQYLRAFDIFAFPSVKEGLPYALLEAGASGRAVVASAILGNKEIISNPSLGVLVPPQDATKLAQALRKLADNAELRTSLGTRLADHVRATFTFDAMLTKTLALYTTLV</sequence>
<proteinExistence type="predicted"/>
<name>A0A2H0KCT6_9BACT</name>
<gene>
    <name evidence="3" type="ORF">COV91_00725</name>
</gene>
<protein>
    <recommendedName>
        <fullName evidence="5">Glycosyltransferase subfamily 4-like N-terminal domain-containing protein</fullName>
    </recommendedName>
</protein>
<feature type="domain" description="Glycosyl transferase family 1" evidence="1">
    <location>
        <begin position="218"/>
        <end position="371"/>
    </location>
</feature>
<dbReference type="Pfam" id="PF00534">
    <property type="entry name" value="Glycos_transf_1"/>
    <property type="match status" value="1"/>
</dbReference>
<accession>A0A2H0KCT6</accession>
<dbReference type="InterPro" id="IPR001296">
    <property type="entry name" value="Glyco_trans_1"/>
</dbReference>
<organism evidence="3 4">
    <name type="scientific">Candidatus Taylorbacteria bacterium CG11_big_fil_rev_8_21_14_0_20_46_11</name>
    <dbReference type="NCBI Taxonomy" id="1975025"/>
    <lineage>
        <taxon>Bacteria</taxon>
        <taxon>Candidatus Tayloriibacteriota</taxon>
    </lineage>
</organism>
<comment type="caution">
    <text evidence="3">The sequence shown here is derived from an EMBL/GenBank/DDBJ whole genome shotgun (WGS) entry which is preliminary data.</text>
</comment>
<dbReference type="PANTHER" id="PTHR12526">
    <property type="entry name" value="GLYCOSYLTRANSFERASE"/>
    <property type="match status" value="1"/>
</dbReference>
<evidence type="ECO:0008006" key="5">
    <source>
        <dbReference type="Google" id="ProtNLM"/>
    </source>
</evidence>
<dbReference type="GO" id="GO:0016757">
    <property type="term" value="F:glycosyltransferase activity"/>
    <property type="evidence" value="ECO:0007669"/>
    <property type="project" value="InterPro"/>
</dbReference>
<dbReference type="EMBL" id="PCVG01000013">
    <property type="protein sequence ID" value="PIQ69078.1"/>
    <property type="molecule type" value="Genomic_DNA"/>
</dbReference>
<dbReference type="Gene3D" id="3.40.50.2000">
    <property type="entry name" value="Glycogen Phosphorylase B"/>
    <property type="match status" value="2"/>
</dbReference>
<dbReference type="InterPro" id="IPR028098">
    <property type="entry name" value="Glyco_trans_4-like_N"/>
</dbReference>
<dbReference type="SUPFAM" id="SSF53756">
    <property type="entry name" value="UDP-Glycosyltransferase/glycogen phosphorylase"/>
    <property type="match status" value="1"/>
</dbReference>
<evidence type="ECO:0000259" key="1">
    <source>
        <dbReference type="Pfam" id="PF00534"/>
    </source>
</evidence>
<dbReference type="Proteomes" id="UP000229342">
    <property type="component" value="Unassembled WGS sequence"/>
</dbReference>
<feature type="domain" description="Glycosyltransferase subfamily 4-like N-terminal" evidence="2">
    <location>
        <begin position="16"/>
        <end position="202"/>
    </location>
</feature>
<reference evidence="3 4" key="1">
    <citation type="submission" date="2017-09" db="EMBL/GenBank/DDBJ databases">
        <title>Depth-based differentiation of microbial function through sediment-hosted aquifers and enrichment of novel symbionts in the deep terrestrial subsurface.</title>
        <authorList>
            <person name="Probst A.J."/>
            <person name="Ladd B."/>
            <person name="Jarett J.K."/>
            <person name="Geller-Mcgrath D.E."/>
            <person name="Sieber C.M."/>
            <person name="Emerson J.B."/>
            <person name="Anantharaman K."/>
            <person name="Thomas B.C."/>
            <person name="Malmstrom R."/>
            <person name="Stieglmeier M."/>
            <person name="Klingl A."/>
            <person name="Woyke T."/>
            <person name="Ryan C.M."/>
            <person name="Banfield J.F."/>
        </authorList>
    </citation>
    <scope>NUCLEOTIDE SEQUENCE [LARGE SCALE GENOMIC DNA]</scope>
    <source>
        <strain evidence="3">CG11_big_fil_rev_8_21_14_0_20_46_11</strain>
    </source>
</reference>
<evidence type="ECO:0000313" key="3">
    <source>
        <dbReference type="EMBL" id="PIQ69078.1"/>
    </source>
</evidence>
<evidence type="ECO:0000313" key="4">
    <source>
        <dbReference type="Proteomes" id="UP000229342"/>
    </source>
</evidence>
<dbReference type="Pfam" id="PF13439">
    <property type="entry name" value="Glyco_transf_4"/>
    <property type="match status" value="1"/>
</dbReference>
<dbReference type="AlphaFoldDB" id="A0A2H0KCT6"/>
<evidence type="ECO:0000259" key="2">
    <source>
        <dbReference type="Pfam" id="PF13439"/>
    </source>
</evidence>